<evidence type="ECO:0000256" key="4">
    <source>
        <dbReference type="ARBA" id="ARBA00022763"/>
    </source>
</evidence>
<evidence type="ECO:0000256" key="2">
    <source>
        <dbReference type="ARBA" id="ARBA00022598"/>
    </source>
</evidence>
<dbReference type="GO" id="GO:0003911">
    <property type="term" value="F:DNA ligase (NAD+) activity"/>
    <property type="evidence" value="ECO:0007669"/>
    <property type="project" value="InterPro"/>
</dbReference>
<evidence type="ECO:0000256" key="6">
    <source>
        <dbReference type="ARBA" id="ARBA00023204"/>
    </source>
</evidence>
<keyword evidence="2" id="KW-0436">Ligase</keyword>
<name>A0A382H242_9ZZZZ</name>
<evidence type="ECO:0000256" key="7">
    <source>
        <dbReference type="ARBA" id="ARBA00034005"/>
    </source>
</evidence>
<organism evidence="9">
    <name type="scientific">marine metagenome</name>
    <dbReference type="NCBI Taxonomy" id="408172"/>
    <lineage>
        <taxon>unclassified sequences</taxon>
        <taxon>metagenomes</taxon>
        <taxon>ecological metagenomes</taxon>
    </lineage>
</organism>
<dbReference type="Gene3D" id="2.40.50.140">
    <property type="entry name" value="Nucleic acid-binding proteins"/>
    <property type="match status" value="1"/>
</dbReference>
<dbReference type="EMBL" id="UINC01058672">
    <property type="protein sequence ID" value="SVB81205.1"/>
    <property type="molecule type" value="Genomic_DNA"/>
</dbReference>
<sequence length="242" mass="26525">MKFDGLAVSIRYEKGQLVQAATRGNGIIGEDVTENVSTISDVPKTLGKEAPEILEVRGEVYLGIEAFNALNRSRESLNEPTFANPRNTAAGSLRQKDSKVTATRNLSFWAYQIGETKGSPEIDGHFETLHWLKGLGLPINEHAKKFTDFKEAISYIENIEKMRHDLDYEIDGVVVKVDDLALQKQLGTTARAPRWAIAYKLPPEERTTRLIDIEVSIGPGGQATPFAKLAPVFVGGSTVGTA</sequence>
<accession>A0A382H242</accession>
<evidence type="ECO:0000259" key="8">
    <source>
        <dbReference type="SMART" id="SM00532"/>
    </source>
</evidence>
<comment type="catalytic activity">
    <reaction evidence="7">
        <text>NAD(+) + (deoxyribonucleotide)n-3'-hydroxyl + 5'-phospho-(deoxyribonucleotide)m = (deoxyribonucleotide)n+m + AMP + beta-nicotinamide D-nucleotide.</text>
        <dbReference type="EC" id="6.5.1.2"/>
    </reaction>
</comment>
<dbReference type="SUPFAM" id="SSF50249">
    <property type="entry name" value="Nucleic acid-binding proteins"/>
    <property type="match status" value="1"/>
</dbReference>
<reference evidence="9" key="1">
    <citation type="submission" date="2018-05" db="EMBL/GenBank/DDBJ databases">
        <authorList>
            <person name="Lanie J.A."/>
            <person name="Ng W.-L."/>
            <person name="Kazmierczak K.M."/>
            <person name="Andrzejewski T.M."/>
            <person name="Davidsen T.M."/>
            <person name="Wayne K.J."/>
            <person name="Tettelin H."/>
            <person name="Glass J.I."/>
            <person name="Rusch D."/>
            <person name="Podicherti R."/>
            <person name="Tsui H.-C.T."/>
            <person name="Winkler M.E."/>
        </authorList>
    </citation>
    <scope>NUCLEOTIDE SEQUENCE</scope>
</reference>
<dbReference type="InterPro" id="IPR012340">
    <property type="entry name" value="NA-bd_OB-fold"/>
</dbReference>
<keyword evidence="6" id="KW-0234">DNA repair</keyword>
<proteinExistence type="predicted"/>
<dbReference type="EC" id="6.5.1.2" evidence="1"/>
<dbReference type="Pfam" id="PF01653">
    <property type="entry name" value="DNA_ligase_aden"/>
    <property type="match status" value="1"/>
</dbReference>
<dbReference type="InterPro" id="IPR013840">
    <property type="entry name" value="DNAligase_N"/>
</dbReference>
<dbReference type="PROSITE" id="PS01055">
    <property type="entry name" value="DNA_LIGASE_N1"/>
    <property type="match status" value="1"/>
</dbReference>
<dbReference type="InterPro" id="IPR013839">
    <property type="entry name" value="DNAligase_adenylation"/>
</dbReference>
<evidence type="ECO:0000313" key="9">
    <source>
        <dbReference type="EMBL" id="SVB81205.1"/>
    </source>
</evidence>
<gene>
    <name evidence="9" type="ORF">METZ01_LOCUS234059</name>
</gene>
<dbReference type="GO" id="GO:0006281">
    <property type="term" value="P:DNA repair"/>
    <property type="evidence" value="ECO:0007669"/>
    <property type="project" value="UniProtKB-KW"/>
</dbReference>
<feature type="domain" description="NAD-dependent DNA ligase N-terminal" evidence="8">
    <location>
        <begin position="1"/>
        <end position="242"/>
    </location>
</feature>
<evidence type="ECO:0000256" key="3">
    <source>
        <dbReference type="ARBA" id="ARBA00022705"/>
    </source>
</evidence>
<feature type="non-terminal residue" evidence="9">
    <location>
        <position position="242"/>
    </location>
</feature>
<dbReference type="SMART" id="SM00532">
    <property type="entry name" value="LIGANc"/>
    <property type="match status" value="1"/>
</dbReference>
<dbReference type="AlphaFoldDB" id="A0A382H242"/>
<keyword evidence="5" id="KW-0520">NAD</keyword>
<dbReference type="SUPFAM" id="SSF56091">
    <property type="entry name" value="DNA ligase/mRNA capping enzyme, catalytic domain"/>
    <property type="match status" value="1"/>
</dbReference>
<evidence type="ECO:0000256" key="1">
    <source>
        <dbReference type="ARBA" id="ARBA00012722"/>
    </source>
</evidence>
<protein>
    <recommendedName>
        <fullName evidence="1">DNA ligase (NAD(+))</fullName>
        <ecNumber evidence="1">6.5.1.2</ecNumber>
    </recommendedName>
</protein>
<dbReference type="InterPro" id="IPR018239">
    <property type="entry name" value="DNA_ligase_AS"/>
</dbReference>
<keyword evidence="4" id="KW-0227">DNA damage</keyword>
<dbReference type="CDD" id="cd00114">
    <property type="entry name" value="LIGANc"/>
    <property type="match status" value="1"/>
</dbReference>
<dbReference type="Gene3D" id="3.30.470.30">
    <property type="entry name" value="DNA ligase/mRNA capping enzyme"/>
    <property type="match status" value="1"/>
</dbReference>
<keyword evidence="3" id="KW-0235">DNA replication</keyword>
<evidence type="ECO:0000256" key="5">
    <source>
        <dbReference type="ARBA" id="ARBA00023027"/>
    </source>
</evidence>